<reference evidence="2" key="1">
    <citation type="journal article" date="2019" name="Int. J. Syst. Evol. Microbiol.">
        <title>The Global Catalogue of Microorganisms (GCM) 10K type strain sequencing project: providing services to taxonomists for standard genome sequencing and annotation.</title>
        <authorList>
            <consortium name="The Broad Institute Genomics Platform"/>
            <consortium name="The Broad Institute Genome Sequencing Center for Infectious Disease"/>
            <person name="Wu L."/>
            <person name="Ma J."/>
        </authorList>
    </citation>
    <scope>NUCLEOTIDE SEQUENCE [LARGE SCALE GENOMIC DNA]</scope>
    <source>
        <strain evidence="2">KCTC 42282</strain>
    </source>
</reference>
<proteinExistence type="predicted"/>
<sequence length="331" mass="37715">MGAVRRIEDPDDASQGFWLMPEDVFIAINGDALHAKSKVYIGRALARKGDGDLDEYQLWASLALELLGKAALARRHPSLVVDPTHWQSMFVAAGINVTTDVKTITAKTLFERLAHLVPRFDKTVQKFCQDIAERRNAELHSADLPFRTMRLDAWEARYWHACDTILHQMESSLEQWLGAADAKAPRQLLGEAAKALDAAVKLRVRAAQKQFETLKKAERERLTDEAELREPQHQMGIFKGSYDEIWVESCPACKCRAFMTGEQTGEDISEERDEYAIWEIVDREFVGEEFRCPTCDLTLMGSDEIDASGLNYIHEDQQEREMEYEPDYGND</sequence>
<dbReference type="EMBL" id="JBHRYC010000095">
    <property type="protein sequence ID" value="MFC3639482.1"/>
    <property type="molecule type" value="Genomic_DNA"/>
</dbReference>
<comment type="caution">
    <text evidence="1">The sequence shown here is derived from an EMBL/GenBank/DDBJ whole genome shotgun (WGS) entry which is preliminary data.</text>
</comment>
<dbReference type="RefSeq" id="WP_244643243.1">
    <property type="nucleotide sequence ID" value="NZ_BNCG01000021.1"/>
</dbReference>
<protein>
    <submittedName>
        <fullName evidence="1">Uncharacterized protein</fullName>
    </submittedName>
</protein>
<keyword evidence="2" id="KW-1185">Reference proteome</keyword>
<name>A0ABV7UN03_9HYPH</name>
<gene>
    <name evidence="1" type="ORF">ACFONL_19265</name>
</gene>
<dbReference type="Proteomes" id="UP001595704">
    <property type="component" value="Unassembled WGS sequence"/>
</dbReference>
<evidence type="ECO:0000313" key="2">
    <source>
        <dbReference type="Proteomes" id="UP001595704"/>
    </source>
</evidence>
<accession>A0ABV7UN03</accession>
<evidence type="ECO:0000313" key="1">
    <source>
        <dbReference type="EMBL" id="MFC3639482.1"/>
    </source>
</evidence>
<organism evidence="1 2">
    <name type="scientific">Camelimonas fluminis</name>
    <dbReference type="NCBI Taxonomy" id="1576911"/>
    <lineage>
        <taxon>Bacteria</taxon>
        <taxon>Pseudomonadati</taxon>
        <taxon>Pseudomonadota</taxon>
        <taxon>Alphaproteobacteria</taxon>
        <taxon>Hyphomicrobiales</taxon>
        <taxon>Chelatococcaceae</taxon>
        <taxon>Camelimonas</taxon>
    </lineage>
</organism>